<sequence>MTTIALVSEVEGFDDAPSASWGEYSLDSVFVRNEIRSISDVIRRIDSKRYILDPDFQRDFVWPEDKQSKLIESCIMRIPLPVFYLAEAKDGRIIVVDGLQRLTTFHRYVKGLFRLKDLAPQQSADVSHLLDGKKFSELAIELQERLLDTQLITYILDSKAPERARLDIFERVNSGVPLTRQQMRNALYNGPATLWLKHAADSTMFKLATGESLDRKAMRDREAINRFCSFFLNGWKSYKSDMEVFLASGLEAMNVLPQSELLGLRNKFSESMRMNRYLFGDHAFRKSLGNPDGRRNVLNIALFDVCSVLIARYSDELATKSKSGDRVRLAFKYLLSDDRFLKAITYGTNSTQAVTTRFELAEAVLNECFDY</sequence>
<evidence type="ECO:0000313" key="3">
    <source>
        <dbReference type="Proteomes" id="UP000189796"/>
    </source>
</evidence>
<dbReference type="PANTHER" id="PTHR39639:SF1">
    <property type="entry name" value="DUF262 DOMAIN-CONTAINING PROTEIN"/>
    <property type="match status" value="1"/>
</dbReference>
<evidence type="ECO:0000313" key="2">
    <source>
        <dbReference type="EMBL" id="SHH07068.1"/>
    </source>
</evidence>
<name>A0A1M5PZ61_9BRAD</name>
<dbReference type="Proteomes" id="UP000189796">
    <property type="component" value="Chromosome I"/>
</dbReference>
<dbReference type="PANTHER" id="PTHR39639">
    <property type="entry name" value="CHROMOSOME 16, WHOLE GENOME SHOTGUN SEQUENCE"/>
    <property type="match status" value="1"/>
</dbReference>
<dbReference type="InterPro" id="IPR004919">
    <property type="entry name" value="GmrSD_N"/>
</dbReference>
<accession>A0A1M5PZ61</accession>
<protein>
    <recommendedName>
        <fullName evidence="1">GmrSD restriction endonucleases N-terminal domain-containing protein</fullName>
    </recommendedName>
</protein>
<proteinExistence type="predicted"/>
<dbReference type="Pfam" id="PF03235">
    <property type="entry name" value="GmrSD_N"/>
    <property type="match status" value="1"/>
</dbReference>
<reference evidence="2 3" key="1">
    <citation type="submission" date="2016-11" db="EMBL/GenBank/DDBJ databases">
        <authorList>
            <person name="Jaros S."/>
            <person name="Januszkiewicz K."/>
            <person name="Wedrychowicz H."/>
        </authorList>
    </citation>
    <scope>NUCLEOTIDE SEQUENCE [LARGE SCALE GENOMIC DNA]</scope>
    <source>
        <strain evidence="2 3">GAS138</strain>
    </source>
</reference>
<organism evidence="2 3">
    <name type="scientific">Bradyrhizobium erythrophlei</name>
    <dbReference type="NCBI Taxonomy" id="1437360"/>
    <lineage>
        <taxon>Bacteria</taxon>
        <taxon>Pseudomonadati</taxon>
        <taxon>Pseudomonadota</taxon>
        <taxon>Alphaproteobacteria</taxon>
        <taxon>Hyphomicrobiales</taxon>
        <taxon>Nitrobacteraceae</taxon>
        <taxon>Bradyrhizobium</taxon>
    </lineage>
</organism>
<dbReference type="OrthoDB" id="9787127at2"/>
<dbReference type="EMBL" id="LT670817">
    <property type="protein sequence ID" value="SHH07068.1"/>
    <property type="molecule type" value="Genomic_DNA"/>
</dbReference>
<dbReference type="RefSeq" id="WP_079607333.1">
    <property type="nucleotide sequence ID" value="NZ_LT670817.1"/>
</dbReference>
<gene>
    <name evidence="2" type="ORF">SAMN05443248_3577</name>
</gene>
<dbReference type="AlphaFoldDB" id="A0A1M5PZ61"/>
<evidence type="ECO:0000259" key="1">
    <source>
        <dbReference type="Pfam" id="PF03235"/>
    </source>
</evidence>
<feature type="domain" description="GmrSD restriction endonucleases N-terminal" evidence="1">
    <location>
        <begin position="40"/>
        <end position="188"/>
    </location>
</feature>